<feature type="non-terminal residue" evidence="1">
    <location>
        <position position="1"/>
    </location>
</feature>
<reference evidence="1" key="1">
    <citation type="submission" date="2021-06" db="EMBL/GenBank/DDBJ databases">
        <authorList>
            <person name="Kallberg Y."/>
            <person name="Tangrot J."/>
            <person name="Rosling A."/>
        </authorList>
    </citation>
    <scope>NUCLEOTIDE SEQUENCE</scope>
    <source>
        <strain evidence="1">MA453B</strain>
    </source>
</reference>
<protein>
    <submittedName>
        <fullName evidence="1">4444_t:CDS:1</fullName>
    </submittedName>
</protein>
<proteinExistence type="predicted"/>
<accession>A0A9N9K4K3</accession>
<dbReference type="AlphaFoldDB" id="A0A9N9K4K3"/>
<comment type="caution">
    <text evidence="1">The sequence shown here is derived from an EMBL/GenBank/DDBJ whole genome shotgun (WGS) entry which is preliminary data.</text>
</comment>
<keyword evidence="2" id="KW-1185">Reference proteome</keyword>
<evidence type="ECO:0000313" key="1">
    <source>
        <dbReference type="EMBL" id="CAG8808542.1"/>
    </source>
</evidence>
<sequence length="78" mass="8984">DDNEIEVTLFLPVNSDNRNPESQAIFKRDEYYSVRGKIISGSYAGKIKPKILKCITILSPNNTLRRYSETHSLKRINN</sequence>
<name>A0A9N9K4K3_9GLOM</name>
<gene>
    <name evidence="1" type="ORF">DERYTH_LOCUS24905</name>
</gene>
<dbReference type="EMBL" id="CAJVPY010043889">
    <property type="protein sequence ID" value="CAG8808542.1"/>
    <property type="molecule type" value="Genomic_DNA"/>
</dbReference>
<evidence type="ECO:0000313" key="2">
    <source>
        <dbReference type="Proteomes" id="UP000789405"/>
    </source>
</evidence>
<dbReference type="OrthoDB" id="2432479at2759"/>
<organism evidence="1 2">
    <name type="scientific">Dentiscutata erythropus</name>
    <dbReference type="NCBI Taxonomy" id="1348616"/>
    <lineage>
        <taxon>Eukaryota</taxon>
        <taxon>Fungi</taxon>
        <taxon>Fungi incertae sedis</taxon>
        <taxon>Mucoromycota</taxon>
        <taxon>Glomeromycotina</taxon>
        <taxon>Glomeromycetes</taxon>
        <taxon>Diversisporales</taxon>
        <taxon>Gigasporaceae</taxon>
        <taxon>Dentiscutata</taxon>
    </lineage>
</organism>
<dbReference type="Proteomes" id="UP000789405">
    <property type="component" value="Unassembled WGS sequence"/>
</dbReference>